<gene>
    <name evidence="2" type="ORF">SOIL9_78740</name>
</gene>
<dbReference type="EMBL" id="LR593886">
    <property type="protein sequence ID" value="VTS01366.1"/>
    <property type="molecule type" value="Genomic_DNA"/>
</dbReference>
<feature type="transmembrane region" description="Helical" evidence="1">
    <location>
        <begin position="332"/>
        <end position="351"/>
    </location>
</feature>
<feature type="transmembrane region" description="Helical" evidence="1">
    <location>
        <begin position="289"/>
        <end position="311"/>
    </location>
</feature>
<feature type="transmembrane region" description="Helical" evidence="1">
    <location>
        <begin position="357"/>
        <end position="374"/>
    </location>
</feature>
<accession>A0A6P2DGJ8</accession>
<reference evidence="2 3" key="1">
    <citation type="submission" date="2019-05" db="EMBL/GenBank/DDBJ databases">
        <authorList>
            <consortium name="Science for Life Laboratories"/>
        </authorList>
    </citation>
    <scope>NUCLEOTIDE SEQUENCE [LARGE SCALE GENOMIC DNA]</scope>
    <source>
        <strain evidence="2">Soil9</strain>
    </source>
</reference>
<organism evidence="2 3">
    <name type="scientific">Gemmata massiliana</name>
    <dbReference type="NCBI Taxonomy" id="1210884"/>
    <lineage>
        <taxon>Bacteria</taxon>
        <taxon>Pseudomonadati</taxon>
        <taxon>Planctomycetota</taxon>
        <taxon>Planctomycetia</taxon>
        <taxon>Gemmatales</taxon>
        <taxon>Gemmataceae</taxon>
        <taxon>Gemmata</taxon>
    </lineage>
</organism>
<dbReference type="PANTHER" id="PTHR23530:SF1">
    <property type="entry name" value="PERMEASE, MAJOR FACILITATOR SUPERFAMILY-RELATED"/>
    <property type="match status" value="1"/>
</dbReference>
<keyword evidence="1" id="KW-0472">Membrane</keyword>
<name>A0A6P2DGJ8_9BACT</name>
<dbReference type="InterPro" id="IPR036259">
    <property type="entry name" value="MFS_trans_sf"/>
</dbReference>
<feature type="transmembrane region" description="Helical" evidence="1">
    <location>
        <begin position="172"/>
        <end position="192"/>
    </location>
</feature>
<feature type="transmembrane region" description="Helical" evidence="1">
    <location>
        <begin position="7"/>
        <end position="27"/>
    </location>
</feature>
<proteinExistence type="predicted"/>
<feature type="transmembrane region" description="Helical" evidence="1">
    <location>
        <begin position="118"/>
        <end position="134"/>
    </location>
</feature>
<dbReference type="Proteomes" id="UP000464178">
    <property type="component" value="Chromosome"/>
</dbReference>
<evidence type="ECO:0008006" key="4">
    <source>
        <dbReference type="Google" id="ProtNLM"/>
    </source>
</evidence>
<dbReference type="SUPFAM" id="SSF103473">
    <property type="entry name" value="MFS general substrate transporter"/>
    <property type="match status" value="1"/>
</dbReference>
<dbReference type="InterPro" id="IPR053160">
    <property type="entry name" value="MFS_DHA3_Transporter"/>
</dbReference>
<feature type="transmembrane region" description="Helical" evidence="1">
    <location>
        <begin position="440"/>
        <end position="462"/>
    </location>
</feature>
<feature type="transmembrane region" description="Helical" evidence="1">
    <location>
        <begin position="60"/>
        <end position="83"/>
    </location>
</feature>
<keyword evidence="1" id="KW-1133">Transmembrane helix</keyword>
<evidence type="ECO:0000313" key="3">
    <source>
        <dbReference type="Proteomes" id="UP000464178"/>
    </source>
</evidence>
<sequence length="470" mass="51251">MRRVLTFFYLVEGTIGFTLGLYLYTYLACTYDKLDAVPGRPAGAPVGVGWLGLGLTPIEWGIFLLAWLNVCIAVFEFPTGLVADYLGRKVAVVAALVVRGLFFGCLAAVASFGADVTVGWGMAAMTCLALAAALRSGSSTAWFRDHLSYQDRIQGGTQHVDRYPTHRARSRMLVHSLLIVGTCISVACYTLGESKISYYLGAAASLLCAIACGVAMPENRQYAFKRTLAELIRLIRQACRIYIQVRSLWIVTLCGIGVWAVFYVVDAYWLLLFTGQFSKLLGVQLNEKWLLVIVGFTGASFLGNWAFEVLVRRPRFAHLATDGNACAGIMRWVSAVHGGALVCVTTLWFAGIIGDQLWPHFVLLVSILVIHKFADGAAEPTLDTLENVFIEADEQTRATILSIISLIRHLTISVIFTFGIVTGLLHLTGGNVNKGQLDQIVILWAAAGSATILVSAFTRVVLIRICNQRG</sequence>
<dbReference type="Gene3D" id="1.20.1250.20">
    <property type="entry name" value="MFS general substrate transporter like domains"/>
    <property type="match status" value="1"/>
</dbReference>
<evidence type="ECO:0000256" key="1">
    <source>
        <dbReference type="SAM" id="Phobius"/>
    </source>
</evidence>
<protein>
    <recommendedName>
        <fullName evidence="4">Major facilitator superfamily (MFS) profile domain-containing protein</fullName>
    </recommendedName>
</protein>
<feature type="transmembrane region" description="Helical" evidence="1">
    <location>
        <begin position="198"/>
        <end position="216"/>
    </location>
</feature>
<dbReference type="KEGG" id="gms:SOIL9_78740"/>
<keyword evidence="3" id="KW-1185">Reference proteome</keyword>
<feature type="transmembrane region" description="Helical" evidence="1">
    <location>
        <begin position="90"/>
        <end position="112"/>
    </location>
</feature>
<dbReference type="AlphaFoldDB" id="A0A6P2DGJ8"/>
<feature type="transmembrane region" description="Helical" evidence="1">
    <location>
        <begin position="406"/>
        <end position="428"/>
    </location>
</feature>
<keyword evidence="1" id="KW-0812">Transmembrane</keyword>
<dbReference type="RefSeq" id="WP_162672429.1">
    <property type="nucleotide sequence ID" value="NZ_LR593886.1"/>
</dbReference>
<dbReference type="PANTHER" id="PTHR23530">
    <property type="entry name" value="TRANSPORT PROTEIN-RELATED"/>
    <property type="match status" value="1"/>
</dbReference>
<evidence type="ECO:0000313" key="2">
    <source>
        <dbReference type="EMBL" id="VTS01366.1"/>
    </source>
</evidence>
<feature type="transmembrane region" description="Helical" evidence="1">
    <location>
        <begin position="248"/>
        <end position="269"/>
    </location>
</feature>